<dbReference type="InterPro" id="IPR035587">
    <property type="entry name" value="DUS-like_FMN-bd"/>
</dbReference>
<comment type="caution">
    <text evidence="2">The sequence shown here is derived from an EMBL/GenBank/DDBJ whole genome shotgun (WGS) entry which is preliminary data.</text>
</comment>
<dbReference type="Proteomes" id="UP000526302">
    <property type="component" value="Unassembled WGS sequence"/>
</dbReference>
<protein>
    <submittedName>
        <fullName evidence="2">tRNA-dihydrouridine synthase family protein</fullName>
    </submittedName>
</protein>
<dbReference type="EMBL" id="JAAZKV010000018">
    <property type="protein sequence ID" value="NMA44593.1"/>
    <property type="molecule type" value="Genomic_DNA"/>
</dbReference>
<dbReference type="SUPFAM" id="SSF51395">
    <property type="entry name" value="FMN-linked oxidoreductases"/>
    <property type="match status" value="1"/>
</dbReference>
<evidence type="ECO:0000259" key="1">
    <source>
        <dbReference type="Pfam" id="PF01207"/>
    </source>
</evidence>
<dbReference type="GO" id="GO:0017150">
    <property type="term" value="F:tRNA dihydrouridine synthase activity"/>
    <property type="evidence" value="ECO:0007669"/>
    <property type="project" value="TreeGrafter"/>
</dbReference>
<feature type="domain" description="DUS-like FMN-binding" evidence="1">
    <location>
        <begin position="5"/>
        <end position="257"/>
    </location>
</feature>
<dbReference type="InterPro" id="IPR013785">
    <property type="entry name" value="Aldolase_TIM"/>
</dbReference>
<dbReference type="PANTHER" id="PTHR45846">
    <property type="entry name" value="TRNA-DIHYDROURIDINE(47) SYNTHASE [NAD(P)(+)]-LIKE"/>
    <property type="match status" value="1"/>
</dbReference>
<organism evidence="2 3">
    <name type="scientific">Candidatus Iainarchaeum sp</name>
    <dbReference type="NCBI Taxonomy" id="3101447"/>
    <lineage>
        <taxon>Archaea</taxon>
        <taxon>Candidatus Iainarchaeota</taxon>
        <taxon>Candidatus Iainarchaeia</taxon>
        <taxon>Candidatus Iainarchaeales</taxon>
        <taxon>Candidatus Iainarchaeaceae</taxon>
        <taxon>Candidatus Iainarchaeum</taxon>
    </lineage>
</organism>
<dbReference type="PANTHER" id="PTHR45846:SF1">
    <property type="entry name" value="TRNA-DIHYDROURIDINE(47) SYNTHASE [NAD(P)(+)]-LIKE"/>
    <property type="match status" value="1"/>
</dbReference>
<dbReference type="Pfam" id="PF01207">
    <property type="entry name" value="Dus"/>
    <property type="match status" value="1"/>
</dbReference>
<reference evidence="2 3" key="1">
    <citation type="journal article" date="2020" name="Biotechnol. Biofuels">
        <title>New insights from the biogas microbiome by comprehensive genome-resolved metagenomics of nearly 1600 species originating from multiple anaerobic digesters.</title>
        <authorList>
            <person name="Campanaro S."/>
            <person name="Treu L."/>
            <person name="Rodriguez-R L.M."/>
            <person name="Kovalovszki A."/>
            <person name="Ziels R.M."/>
            <person name="Maus I."/>
            <person name="Zhu X."/>
            <person name="Kougias P.G."/>
            <person name="Basile A."/>
            <person name="Luo G."/>
            <person name="Schluter A."/>
            <person name="Konstantinidis K.T."/>
            <person name="Angelidaki I."/>
        </authorList>
    </citation>
    <scope>NUCLEOTIDE SEQUENCE [LARGE SCALE GENOMIC DNA]</scope>
    <source>
        <strain evidence="2">AS22ysBPME_79</strain>
    </source>
</reference>
<proteinExistence type="predicted"/>
<sequence length="267" mass="30143">MFRYMVAPLENFSGPAFRSLCYKHGADVTFTEMTRVEGILRNNKSTLSKLIFPDSTPVEIQLLPGDEAQLDSYLGSFKNFEGFVGFNLNMGCPSVGIIKSGRGAGMVKRLSKVDRLAKIMRLHQFPFSIKLRLGGTEFEKKHKVYLRILQNIDTDYFILNPKHGMQESGESEDDSVYPECVDICNSRGIPLIANGGINSIKKVKELEKIGISGVMIGRAAITNPSIFDSLKGKKASNKTEITKEYKELSEKFKENEKYFKNYLNWKK</sequence>
<name>A0A7K4BZC5_9ARCH</name>
<dbReference type="CDD" id="cd02801">
    <property type="entry name" value="DUS_like_FMN"/>
    <property type="match status" value="1"/>
</dbReference>
<evidence type="ECO:0000313" key="3">
    <source>
        <dbReference type="Proteomes" id="UP000526302"/>
    </source>
</evidence>
<dbReference type="GO" id="GO:0003723">
    <property type="term" value="F:RNA binding"/>
    <property type="evidence" value="ECO:0007669"/>
    <property type="project" value="TreeGrafter"/>
</dbReference>
<gene>
    <name evidence="2" type="ORF">GX950_02170</name>
</gene>
<accession>A0A7K4BZC5</accession>
<dbReference type="Gene3D" id="3.20.20.70">
    <property type="entry name" value="Aldolase class I"/>
    <property type="match status" value="1"/>
</dbReference>
<evidence type="ECO:0000313" key="2">
    <source>
        <dbReference type="EMBL" id="NMA44593.1"/>
    </source>
</evidence>
<dbReference type="AlphaFoldDB" id="A0A7K4BZC5"/>